<evidence type="ECO:0000313" key="4">
    <source>
        <dbReference type="Proteomes" id="UP001201873"/>
    </source>
</evidence>
<dbReference type="InterPro" id="IPR011762">
    <property type="entry name" value="COA_CT_N"/>
</dbReference>
<feature type="domain" description="CoA carboxyltransferase N-terminal" evidence="1">
    <location>
        <begin position="1"/>
        <end position="228"/>
    </location>
</feature>
<dbReference type="EMBL" id="JALKFT010000001">
    <property type="protein sequence ID" value="MCK9874553.1"/>
    <property type="molecule type" value="Genomic_DNA"/>
</dbReference>
<sequence length="518" mass="54331">MAETASSAPVRVNVPEQDVRSPRRRLSHLFDPGTLELDEIVAGSRVVTARGRIDGAVAVAFCTDGTRMGGALGATGAAEIVAAIETAVRLGRPVIGLWHSGGANLSEGVASLDGIGRIFAAMIHASGRIPQISVVLGPAAGGAAYGPALTDVVIMAPEGRVFVTGPDVVRSVTGEQIDQEGLGGAEAHGRRSGVVHVLATSESDALARARRITGLLTGAPGFGAQDARLRRLDPDFDPGSDADADLDDGLGSERGFEVVDVDAFEQAEQGRPDPRSLLPERPRRAYDVHPLVLRVLDEGPHPFEELQARWAANAVVGLGRLYGQPVGVIANNPIRKGGCLDSLSAEKISRFVRMCDSFGVPLVVLVDVPGYLPGVTQEWDGVVRRGAKLLYAFAEATVPRVTLVTRKSFGGAYIAMNSRALGASAVLAWPEAEVAVMGAEAAVNILHRRALAAAAEDELAHLRGQLVEEHTREAGGVERGISIGVIDAVIEPRDTRRRIAAALAAAPARRGRHGNIPL</sequence>
<dbReference type="Proteomes" id="UP001201873">
    <property type="component" value="Unassembled WGS sequence"/>
</dbReference>
<dbReference type="InterPro" id="IPR011763">
    <property type="entry name" value="COA_CT_C"/>
</dbReference>
<dbReference type="Gene3D" id="3.90.226.10">
    <property type="entry name" value="2-enoyl-CoA Hydratase, Chain A, domain 1"/>
    <property type="match status" value="2"/>
</dbReference>
<name>A0ABT0JSM7_9ACTN</name>
<dbReference type="InterPro" id="IPR029045">
    <property type="entry name" value="ClpP/crotonase-like_dom_sf"/>
</dbReference>
<reference evidence="3 4" key="1">
    <citation type="submission" date="2022-04" db="EMBL/GenBank/DDBJ databases">
        <title>Genome diversity in the genus Frankia.</title>
        <authorList>
            <person name="Carlos-Shanley C."/>
            <person name="Hahn D."/>
        </authorList>
    </citation>
    <scope>NUCLEOTIDE SEQUENCE [LARGE SCALE GENOMIC DNA]</scope>
    <source>
        <strain evidence="3 4">Ag45/Mut15</strain>
    </source>
</reference>
<dbReference type="InterPro" id="IPR034733">
    <property type="entry name" value="AcCoA_carboxyl_beta"/>
</dbReference>
<protein>
    <submittedName>
        <fullName evidence="3">Acyl-CoA carboxylase subunit beta</fullName>
    </submittedName>
</protein>
<evidence type="ECO:0000259" key="2">
    <source>
        <dbReference type="PROSITE" id="PS50989"/>
    </source>
</evidence>
<dbReference type="SUPFAM" id="SSF52096">
    <property type="entry name" value="ClpP/crotonase"/>
    <property type="match status" value="2"/>
</dbReference>
<keyword evidence="4" id="KW-1185">Reference proteome</keyword>
<dbReference type="InterPro" id="IPR051047">
    <property type="entry name" value="AccD/PCCB"/>
</dbReference>
<dbReference type="PANTHER" id="PTHR43842">
    <property type="entry name" value="PROPIONYL-COA CARBOXYLASE BETA CHAIN"/>
    <property type="match status" value="1"/>
</dbReference>
<evidence type="ECO:0000259" key="1">
    <source>
        <dbReference type="PROSITE" id="PS50980"/>
    </source>
</evidence>
<dbReference type="PROSITE" id="PS50989">
    <property type="entry name" value="COA_CT_CTER"/>
    <property type="match status" value="1"/>
</dbReference>
<evidence type="ECO:0000313" key="3">
    <source>
        <dbReference type="EMBL" id="MCK9874553.1"/>
    </source>
</evidence>
<organism evidence="3 4">
    <name type="scientific">Frankia umida</name>
    <dbReference type="NCBI Taxonomy" id="573489"/>
    <lineage>
        <taxon>Bacteria</taxon>
        <taxon>Bacillati</taxon>
        <taxon>Actinomycetota</taxon>
        <taxon>Actinomycetes</taxon>
        <taxon>Frankiales</taxon>
        <taxon>Frankiaceae</taxon>
        <taxon>Frankia</taxon>
    </lineage>
</organism>
<proteinExistence type="predicted"/>
<dbReference type="PROSITE" id="PS50980">
    <property type="entry name" value="COA_CT_NTER"/>
    <property type="match status" value="1"/>
</dbReference>
<comment type="caution">
    <text evidence="3">The sequence shown here is derived from an EMBL/GenBank/DDBJ whole genome shotgun (WGS) entry which is preliminary data.</text>
</comment>
<dbReference type="PANTHER" id="PTHR43842:SF2">
    <property type="entry name" value="PROPIONYL-COA CARBOXYLASE BETA CHAIN, MITOCHONDRIAL"/>
    <property type="match status" value="1"/>
</dbReference>
<feature type="domain" description="CoA carboxyltransferase C-terminal" evidence="2">
    <location>
        <begin position="262"/>
        <end position="518"/>
    </location>
</feature>
<gene>
    <name evidence="3" type="ORF">MXD59_01945</name>
</gene>
<dbReference type="Pfam" id="PF01039">
    <property type="entry name" value="Carboxyl_trans"/>
    <property type="match status" value="1"/>
</dbReference>
<dbReference type="RefSeq" id="WP_248823177.1">
    <property type="nucleotide sequence ID" value="NZ_JALKFT010000001.1"/>
</dbReference>
<accession>A0ABT0JSM7</accession>